<dbReference type="GeneID" id="92830162"/>
<gene>
    <name evidence="2" type="ORF">EH105704_13_00130</name>
</gene>
<dbReference type="AlphaFoldDB" id="H5V5G8"/>
<evidence type="ECO:0000313" key="3">
    <source>
        <dbReference type="Proteomes" id="UP000010297"/>
    </source>
</evidence>
<dbReference type="eggNOG" id="ENOG50303R9">
    <property type="taxonomic scope" value="Bacteria"/>
</dbReference>
<feature type="transmembrane region" description="Helical" evidence="1">
    <location>
        <begin position="6"/>
        <end position="23"/>
    </location>
</feature>
<feature type="transmembrane region" description="Helical" evidence="1">
    <location>
        <begin position="35"/>
        <end position="54"/>
    </location>
</feature>
<comment type="caution">
    <text evidence="2">The sequence shown here is derived from an EMBL/GenBank/DDBJ whole genome shotgun (WGS) entry which is preliminary data.</text>
</comment>
<reference evidence="2 3" key="1">
    <citation type="submission" date="2012-02" db="EMBL/GenBank/DDBJ databases">
        <title>Whole genome shotgun sequence of Escherichia hermannii NBRC 105704.</title>
        <authorList>
            <person name="Yoshida I."/>
            <person name="Hosoyama A."/>
            <person name="Tsuchikane K."/>
            <person name="Katsumata H."/>
            <person name="Yamazaki S."/>
            <person name="Fujita N."/>
        </authorList>
    </citation>
    <scope>NUCLEOTIDE SEQUENCE [LARGE SCALE GENOMIC DNA]</scope>
    <source>
        <strain evidence="2 3">NBRC 105704</strain>
    </source>
</reference>
<name>H5V5G8_ATLHE</name>
<keyword evidence="1" id="KW-0812">Transmembrane</keyword>
<evidence type="ECO:0000313" key="2">
    <source>
        <dbReference type="EMBL" id="GAB53226.1"/>
    </source>
</evidence>
<accession>H5V5G8</accession>
<protein>
    <recommendedName>
        <fullName evidence="4">Topoisomerase II</fullName>
    </recommendedName>
</protein>
<evidence type="ECO:0008006" key="4">
    <source>
        <dbReference type="Google" id="ProtNLM"/>
    </source>
</evidence>
<keyword evidence="3" id="KW-1185">Reference proteome</keyword>
<organism evidence="2 3">
    <name type="scientific">Atlantibacter hermannii NBRC 105704</name>
    <dbReference type="NCBI Taxonomy" id="1115512"/>
    <lineage>
        <taxon>Bacteria</taxon>
        <taxon>Pseudomonadati</taxon>
        <taxon>Pseudomonadota</taxon>
        <taxon>Gammaproteobacteria</taxon>
        <taxon>Enterobacterales</taxon>
        <taxon>Enterobacteriaceae</taxon>
        <taxon>Atlantibacter</taxon>
    </lineage>
</organism>
<dbReference type="RefSeq" id="WP_002437437.1">
    <property type="nucleotide sequence ID" value="NZ_BAFF01000013.1"/>
</dbReference>
<keyword evidence="1" id="KW-0472">Membrane</keyword>
<dbReference type="EMBL" id="BAFF01000013">
    <property type="protein sequence ID" value="GAB53226.1"/>
    <property type="molecule type" value="Genomic_DNA"/>
</dbReference>
<sequence>MNWTHVILAGYVGAVIAIVVGVFRKKGWIGKTSAVVIALLAIAVWNIIDVKYLIPRDNAASQMTEAEKFDQAMEKLPLYQVIREQEPETWRRVREQALSMQKAGESEQNIIDAIQPQILTIQMSRLQTAPDANVVAFMQANMEQTAQIQKQSDDACFRFLFPGVKGGINAAKLLPAEVTQHRLEVDAEMMRAAFGPNKHQVTPQERQQAVQDVQPVVQKLMKQYGQDIALMNDPRKAIGKEGVVCNITQDLWRDVLQMPTNKAAGIIRYSVSAEQ</sequence>
<evidence type="ECO:0000256" key="1">
    <source>
        <dbReference type="SAM" id="Phobius"/>
    </source>
</evidence>
<proteinExistence type="predicted"/>
<dbReference type="Proteomes" id="UP000010297">
    <property type="component" value="Unassembled WGS sequence"/>
</dbReference>
<keyword evidence="1" id="KW-1133">Transmembrane helix</keyword>